<accession>A0A9D1T1Z0</accession>
<reference evidence="13" key="1">
    <citation type="submission" date="2020-10" db="EMBL/GenBank/DDBJ databases">
        <authorList>
            <person name="Gilroy R."/>
        </authorList>
    </citation>
    <scope>NUCLEOTIDE SEQUENCE</scope>
    <source>
        <strain evidence="13">35461</strain>
    </source>
</reference>
<evidence type="ECO:0000256" key="11">
    <source>
        <dbReference type="RuleBase" id="RU003781"/>
    </source>
</evidence>
<comment type="catalytic activity">
    <reaction evidence="9 10">
        <text>XTP + H2O = XMP + diphosphate + H(+)</text>
        <dbReference type="Rhea" id="RHEA:28610"/>
        <dbReference type="ChEBI" id="CHEBI:15377"/>
        <dbReference type="ChEBI" id="CHEBI:15378"/>
        <dbReference type="ChEBI" id="CHEBI:33019"/>
        <dbReference type="ChEBI" id="CHEBI:57464"/>
        <dbReference type="ChEBI" id="CHEBI:61314"/>
        <dbReference type="EC" id="3.6.1.66"/>
    </reaction>
</comment>
<feature type="region of interest" description="Disordered" evidence="12">
    <location>
        <begin position="1"/>
        <end position="24"/>
    </location>
</feature>
<dbReference type="GO" id="GO:0009146">
    <property type="term" value="P:purine nucleoside triphosphate catabolic process"/>
    <property type="evidence" value="ECO:0007669"/>
    <property type="project" value="UniProtKB-UniRule"/>
</dbReference>
<comment type="catalytic activity">
    <reaction evidence="10">
        <text>ITP + H2O = IMP + diphosphate + H(+)</text>
        <dbReference type="Rhea" id="RHEA:29399"/>
        <dbReference type="ChEBI" id="CHEBI:15377"/>
        <dbReference type="ChEBI" id="CHEBI:15378"/>
        <dbReference type="ChEBI" id="CHEBI:33019"/>
        <dbReference type="ChEBI" id="CHEBI:58053"/>
        <dbReference type="ChEBI" id="CHEBI:61402"/>
        <dbReference type="EC" id="3.6.1.66"/>
    </reaction>
</comment>
<dbReference type="InterPro" id="IPR020922">
    <property type="entry name" value="dITP/XTP_pyrophosphatase"/>
</dbReference>
<feature type="compositionally biased region" description="Pro residues" evidence="12">
    <location>
        <begin position="9"/>
        <end position="22"/>
    </location>
</feature>
<keyword evidence="7 10" id="KW-0546">Nucleotide metabolism</keyword>
<comment type="caution">
    <text evidence="13">The sequence shown here is derived from an EMBL/GenBank/DDBJ whole genome shotgun (WGS) entry which is preliminary data.</text>
</comment>
<evidence type="ECO:0000256" key="8">
    <source>
        <dbReference type="ARBA" id="ARBA00051875"/>
    </source>
</evidence>
<comment type="function">
    <text evidence="10">Pyrophosphatase that catalyzes the hydrolysis of nucleoside triphosphates to their monophosphate derivatives, with a high preference for the non-canonical purine nucleotides XTP (xanthosine triphosphate), dITP (deoxyinosine triphosphate) and ITP. Seems to function as a house-cleaning enzyme that removes non-canonical purine nucleotides from the nucleotide pool, thus preventing their incorporation into DNA/RNA and avoiding chromosomal lesions.</text>
</comment>
<name>A0A9D1T1Z0_9BACT</name>
<evidence type="ECO:0000256" key="2">
    <source>
        <dbReference type="ARBA" id="ARBA00011738"/>
    </source>
</evidence>
<evidence type="ECO:0000313" key="13">
    <source>
        <dbReference type="EMBL" id="HIV08890.1"/>
    </source>
</evidence>
<evidence type="ECO:0000256" key="9">
    <source>
        <dbReference type="ARBA" id="ARBA00052017"/>
    </source>
</evidence>
<evidence type="ECO:0000256" key="3">
    <source>
        <dbReference type="ARBA" id="ARBA00022723"/>
    </source>
</evidence>
<dbReference type="NCBIfam" id="TIGR00042">
    <property type="entry name" value="RdgB/HAM1 family non-canonical purine NTP pyrophosphatase"/>
    <property type="match status" value="1"/>
</dbReference>
<proteinExistence type="inferred from homology"/>
<evidence type="ECO:0000313" key="14">
    <source>
        <dbReference type="Proteomes" id="UP000886845"/>
    </source>
</evidence>
<feature type="binding site" evidence="10">
    <location>
        <position position="91"/>
    </location>
    <ligand>
        <name>Mg(2+)</name>
        <dbReference type="ChEBI" id="CHEBI:18420"/>
    </ligand>
</feature>
<dbReference type="Pfam" id="PF01725">
    <property type="entry name" value="Ham1p_like"/>
    <property type="match status" value="1"/>
</dbReference>
<feature type="binding site" evidence="10">
    <location>
        <position position="92"/>
    </location>
    <ligand>
        <name>substrate</name>
    </ligand>
</feature>
<evidence type="ECO:0000256" key="1">
    <source>
        <dbReference type="ARBA" id="ARBA00008023"/>
    </source>
</evidence>
<dbReference type="Proteomes" id="UP000886845">
    <property type="component" value="Unassembled WGS sequence"/>
</dbReference>
<keyword evidence="4 10" id="KW-0547">Nucleotide-binding</keyword>
<dbReference type="GO" id="GO:0036220">
    <property type="term" value="F:ITP diphosphatase activity"/>
    <property type="evidence" value="ECO:0007669"/>
    <property type="project" value="UniProtKB-UniRule"/>
</dbReference>
<keyword evidence="3 10" id="KW-0479">Metal-binding</keyword>
<dbReference type="GO" id="GO:0017111">
    <property type="term" value="F:ribonucleoside triphosphate phosphatase activity"/>
    <property type="evidence" value="ECO:0007669"/>
    <property type="project" value="InterPro"/>
</dbReference>
<reference evidence="13" key="2">
    <citation type="journal article" date="2021" name="PeerJ">
        <title>Extensive microbial diversity within the chicken gut microbiome revealed by metagenomics and culture.</title>
        <authorList>
            <person name="Gilroy R."/>
            <person name="Ravi A."/>
            <person name="Getino M."/>
            <person name="Pursley I."/>
            <person name="Horton D.L."/>
            <person name="Alikhan N.F."/>
            <person name="Baker D."/>
            <person name="Gharbi K."/>
            <person name="Hall N."/>
            <person name="Watson M."/>
            <person name="Adriaenssens E.M."/>
            <person name="Foster-Nyarko E."/>
            <person name="Jarju S."/>
            <person name="Secka A."/>
            <person name="Antonio M."/>
            <person name="Oren A."/>
            <person name="Chaudhuri R.R."/>
            <person name="La Ragione R."/>
            <person name="Hildebrand F."/>
            <person name="Pallen M.J."/>
        </authorList>
    </citation>
    <scope>NUCLEOTIDE SEQUENCE</scope>
    <source>
        <strain evidence="13">35461</strain>
    </source>
</reference>
<dbReference type="PANTHER" id="PTHR11067:SF9">
    <property type="entry name" value="INOSINE TRIPHOSPHATE PYROPHOSPHATASE"/>
    <property type="match status" value="1"/>
</dbReference>
<feature type="binding site" evidence="10">
    <location>
        <begin position="31"/>
        <end position="36"/>
    </location>
    <ligand>
        <name>substrate</name>
    </ligand>
</feature>
<evidence type="ECO:0000256" key="5">
    <source>
        <dbReference type="ARBA" id="ARBA00022801"/>
    </source>
</evidence>
<dbReference type="PANTHER" id="PTHR11067">
    <property type="entry name" value="INOSINE TRIPHOSPHATE PYROPHOSPHATASE/HAM1 PROTEIN"/>
    <property type="match status" value="1"/>
</dbReference>
<dbReference type="GO" id="GO:0000166">
    <property type="term" value="F:nucleotide binding"/>
    <property type="evidence" value="ECO:0007669"/>
    <property type="project" value="UniProtKB-KW"/>
</dbReference>
<sequence length="218" mass="23075">MAARARAHAPPPARRGPTPPRGRPVRLLIATRNAHKLAEIRGMLPGVELVGTDAFPGVPDPEETGLTFEANARIKAEAWRDATGLPALADDSGLEVDALGGEPGVRSARYAGEHGDTAANNAKLLRALAGVPPERRTARFVCALALAVPGQPTRVLRGECRGTILPEGRDAGHGFGYDPLFVPEGHDRSFGELPDAVKAALSHRARAFAEARRAWSLT</sequence>
<comment type="cofactor">
    <cofactor evidence="10">
        <name>Mg(2+)</name>
        <dbReference type="ChEBI" id="CHEBI:18420"/>
    </cofactor>
    <text evidence="10">Binds 1 Mg(2+) ion per subunit.</text>
</comment>
<dbReference type="GO" id="GO:0046872">
    <property type="term" value="F:metal ion binding"/>
    <property type="evidence" value="ECO:0007669"/>
    <property type="project" value="UniProtKB-KW"/>
</dbReference>
<dbReference type="HAMAP" id="MF_01405">
    <property type="entry name" value="Non_canon_purine_NTPase"/>
    <property type="match status" value="1"/>
</dbReference>
<dbReference type="EC" id="3.6.1.66" evidence="10"/>
<feature type="active site" description="Proton acceptor" evidence="10">
    <location>
        <position position="91"/>
    </location>
</feature>
<protein>
    <recommendedName>
        <fullName evidence="10">dITP/XTP pyrophosphatase</fullName>
        <ecNumber evidence="10">3.6.1.66</ecNumber>
    </recommendedName>
    <alternativeName>
        <fullName evidence="10">Non-canonical purine NTP pyrophosphatase</fullName>
    </alternativeName>
    <alternativeName>
        <fullName evidence="10">Non-standard purine NTP pyrophosphatase</fullName>
    </alternativeName>
    <alternativeName>
        <fullName evidence="10">Nucleoside-triphosphate diphosphatase</fullName>
    </alternativeName>
    <alternativeName>
        <fullName evidence="10">Nucleoside-triphosphate pyrophosphatase</fullName>
        <shortName evidence="10">NTPase</shortName>
    </alternativeName>
</protein>
<evidence type="ECO:0000256" key="7">
    <source>
        <dbReference type="ARBA" id="ARBA00023080"/>
    </source>
</evidence>
<dbReference type="InterPro" id="IPR002637">
    <property type="entry name" value="RdgB/HAM1"/>
</dbReference>
<evidence type="ECO:0000256" key="10">
    <source>
        <dbReference type="HAMAP-Rule" id="MF_01405"/>
    </source>
</evidence>
<dbReference type="InterPro" id="IPR029001">
    <property type="entry name" value="ITPase-like_fam"/>
</dbReference>
<organism evidence="13 14">
    <name type="scientific">Candidatus Spyradenecus faecavium</name>
    <dbReference type="NCBI Taxonomy" id="2840947"/>
    <lineage>
        <taxon>Bacteria</taxon>
        <taxon>Pseudomonadati</taxon>
        <taxon>Lentisphaerota</taxon>
        <taxon>Lentisphaeria</taxon>
        <taxon>Lentisphaerales</taxon>
        <taxon>Lentisphaeraceae</taxon>
        <taxon>Lentisphaeraceae incertae sedis</taxon>
        <taxon>Candidatus Spyradenecus</taxon>
    </lineage>
</organism>
<comment type="subunit">
    <text evidence="2 10">Homodimer.</text>
</comment>
<comment type="similarity">
    <text evidence="1 10 11">Belongs to the HAM1 NTPase family.</text>
</comment>
<comment type="catalytic activity">
    <reaction evidence="8 10">
        <text>dITP + H2O = dIMP + diphosphate + H(+)</text>
        <dbReference type="Rhea" id="RHEA:28342"/>
        <dbReference type="ChEBI" id="CHEBI:15377"/>
        <dbReference type="ChEBI" id="CHEBI:15378"/>
        <dbReference type="ChEBI" id="CHEBI:33019"/>
        <dbReference type="ChEBI" id="CHEBI:61194"/>
        <dbReference type="ChEBI" id="CHEBI:61382"/>
        <dbReference type="EC" id="3.6.1.66"/>
    </reaction>
</comment>
<feature type="binding site" evidence="10">
    <location>
        <position position="62"/>
    </location>
    <ligand>
        <name>Mg(2+)</name>
        <dbReference type="ChEBI" id="CHEBI:18420"/>
    </ligand>
</feature>
<evidence type="ECO:0000256" key="4">
    <source>
        <dbReference type="ARBA" id="ARBA00022741"/>
    </source>
</evidence>
<keyword evidence="6 10" id="KW-0460">Magnesium</keyword>
<feature type="binding site" evidence="10">
    <location>
        <begin position="203"/>
        <end position="204"/>
    </location>
    <ligand>
        <name>substrate</name>
    </ligand>
</feature>
<dbReference type="CDD" id="cd00515">
    <property type="entry name" value="HAM1"/>
    <property type="match status" value="1"/>
</dbReference>
<feature type="binding site" evidence="10">
    <location>
        <position position="198"/>
    </location>
    <ligand>
        <name>substrate</name>
    </ligand>
</feature>
<evidence type="ECO:0000256" key="6">
    <source>
        <dbReference type="ARBA" id="ARBA00022842"/>
    </source>
</evidence>
<dbReference type="EMBL" id="DVOR01000065">
    <property type="protein sequence ID" value="HIV08890.1"/>
    <property type="molecule type" value="Genomic_DNA"/>
</dbReference>
<dbReference type="GO" id="GO:0036222">
    <property type="term" value="F:XTP diphosphatase activity"/>
    <property type="evidence" value="ECO:0007669"/>
    <property type="project" value="UniProtKB-UniRule"/>
</dbReference>
<feature type="binding site" evidence="10">
    <location>
        <begin position="175"/>
        <end position="178"/>
    </location>
    <ligand>
        <name>substrate</name>
    </ligand>
</feature>
<dbReference type="GO" id="GO:0035870">
    <property type="term" value="F:dITP diphosphatase activity"/>
    <property type="evidence" value="ECO:0007669"/>
    <property type="project" value="UniProtKB-UniRule"/>
</dbReference>
<gene>
    <name evidence="13" type="primary">rdgB</name>
    <name evidence="13" type="ORF">IAC79_02085</name>
</gene>
<dbReference type="AlphaFoldDB" id="A0A9D1T1Z0"/>
<keyword evidence="5 10" id="KW-0378">Hydrolase</keyword>
<evidence type="ECO:0000256" key="12">
    <source>
        <dbReference type="SAM" id="MobiDB-lite"/>
    </source>
</evidence>
<dbReference type="FunFam" id="3.90.950.10:FF:000001">
    <property type="entry name" value="dITP/XTP pyrophosphatase"/>
    <property type="match status" value="1"/>
</dbReference>
<dbReference type="GO" id="GO:0005829">
    <property type="term" value="C:cytosol"/>
    <property type="evidence" value="ECO:0007669"/>
    <property type="project" value="TreeGrafter"/>
</dbReference>
<dbReference type="GO" id="GO:0009117">
    <property type="term" value="P:nucleotide metabolic process"/>
    <property type="evidence" value="ECO:0007669"/>
    <property type="project" value="UniProtKB-KW"/>
</dbReference>
<dbReference type="SUPFAM" id="SSF52972">
    <property type="entry name" value="ITPase-like"/>
    <property type="match status" value="1"/>
</dbReference>
<dbReference type="Gene3D" id="3.90.950.10">
    <property type="match status" value="1"/>
</dbReference>